<dbReference type="InterPro" id="IPR045122">
    <property type="entry name" value="Csc1-like"/>
</dbReference>
<evidence type="ECO:0000256" key="1">
    <source>
        <dbReference type="SAM" id="Phobius"/>
    </source>
</evidence>
<dbReference type="Pfam" id="PF02714">
    <property type="entry name" value="RSN1_7TM"/>
    <property type="match status" value="1"/>
</dbReference>
<evidence type="ECO:0000313" key="4">
    <source>
        <dbReference type="Proteomes" id="UP001189429"/>
    </source>
</evidence>
<gene>
    <name evidence="3" type="ORF">PCOR1329_LOCUS40535</name>
</gene>
<feature type="transmembrane region" description="Helical" evidence="1">
    <location>
        <begin position="87"/>
        <end position="107"/>
    </location>
</feature>
<keyword evidence="1" id="KW-1133">Transmembrane helix</keyword>
<keyword evidence="4" id="KW-1185">Reference proteome</keyword>
<keyword evidence="1" id="KW-0472">Membrane</keyword>
<dbReference type="PANTHER" id="PTHR13018:SF5">
    <property type="entry name" value="RE44586P"/>
    <property type="match status" value="1"/>
</dbReference>
<reference evidence="3" key="1">
    <citation type="submission" date="2023-10" db="EMBL/GenBank/DDBJ databases">
        <authorList>
            <person name="Chen Y."/>
            <person name="Shah S."/>
            <person name="Dougan E. K."/>
            <person name="Thang M."/>
            <person name="Chan C."/>
        </authorList>
    </citation>
    <scope>NUCLEOTIDE SEQUENCE [LARGE SCALE GENOMIC DNA]</scope>
</reference>
<evidence type="ECO:0000259" key="2">
    <source>
        <dbReference type="Pfam" id="PF02714"/>
    </source>
</evidence>
<dbReference type="Proteomes" id="UP001189429">
    <property type="component" value="Unassembled WGS sequence"/>
</dbReference>
<feature type="domain" description="CSC1/OSCA1-like 7TM region" evidence="2">
    <location>
        <begin position="2"/>
        <end position="78"/>
    </location>
</feature>
<dbReference type="InterPro" id="IPR003864">
    <property type="entry name" value="CSC1/OSCA1-like_7TM"/>
</dbReference>
<proteinExistence type="predicted"/>
<dbReference type="EMBL" id="CAUYUJ010014889">
    <property type="protein sequence ID" value="CAK0847288.1"/>
    <property type="molecule type" value="Genomic_DNA"/>
</dbReference>
<organism evidence="3 4">
    <name type="scientific">Prorocentrum cordatum</name>
    <dbReference type="NCBI Taxonomy" id="2364126"/>
    <lineage>
        <taxon>Eukaryota</taxon>
        <taxon>Sar</taxon>
        <taxon>Alveolata</taxon>
        <taxon>Dinophyceae</taxon>
        <taxon>Prorocentrales</taxon>
        <taxon>Prorocentraceae</taxon>
        <taxon>Prorocentrum</taxon>
    </lineage>
</organism>
<keyword evidence="1" id="KW-0812">Transmembrane</keyword>
<comment type="caution">
    <text evidence="3">The sequence shown here is derived from an EMBL/GenBank/DDBJ whole genome shotgun (WGS) entry which is preliminary data.</text>
</comment>
<evidence type="ECO:0000313" key="3">
    <source>
        <dbReference type="EMBL" id="CAK0847288.1"/>
    </source>
</evidence>
<dbReference type="PANTHER" id="PTHR13018">
    <property type="entry name" value="PROBABLE MEMBRANE PROTEIN DUF221-RELATED"/>
    <property type="match status" value="1"/>
</dbReference>
<feature type="transmembrane region" description="Helical" evidence="1">
    <location>
        <begin position="56"/>
        <end position="81"/>
    </location>
</feature>
<name>A0ABN9TNF3_9DINO</name>
<feature type="transmembrane region" description="Helical" evidence="1">
    <location>
        <begin position="6"/>
        <end position="35"/>
    </location>
</feature>
<protein>
    <recommendedName>
        <fullName evidence="2">CSC1/OSCA1-like 7TM region domain-containing protein</fullName>
    </recommendedName>
</protein>
<accession>A0ABN9TNF3</accession>
<sequence>MGVNYAWDLFIFTISITYAVVAPVILPFACLYFFLSSITGKYLACYVYRTEFQSGDVLMLPGVQLALTGCTLGQLVALFAFALKLAWGPLILASPLPLLTVAFSLWVRRGPARALAEQHLPAEVAKELDSQSPLDLDLPVKQHYWIQPTYSVDLDNPTAERFRWVDVPGESGSPKSAW</sequence>